<dbReference type="EMBL" id="JYDU01000136">
    <property type="protein sequence ID" value="KRX91487.1"/>
    <property type="molecule type" value="Genomic_DNA"/>
</dbReference>
<proteinExistence type="predicted"/>
<sequence length="123" mass="13933">MPSKDSGLHAHYDCLETTIDALPALSKNPQKGELTDCKLIVQAQPTRGAAVGLCYILYHLRPSHQGGIERDCRCAARSHGYSISKADCELRMEMYNILMLLKRIKLHGTIMVFWTAWIAWMQE</sequence>
<accession>A0A0V0XU37</accession>
<dbReference type="Proteomes" id="UP000054815">
    <property type="component" value="Unassembled WGS sequence"/>
</dbReference>
<comment type="caution">
    <text evidence="1">The sequence shown here is derived from an EMBL/GenBank/DDBJ whole genome shotgun (WGS) entry which is preliminary data.</text>
</comment>
<name>A0A0V0XU37_TRIPS</name>
<dbReference type="AlphaFoldDB" id="A0A0V0XU37"/>
<protein>
    <submittedName>
        <fullName evidence="1">Uncharacterized protein</fullName>
    </submittedName>
</protein>
<reference evidence="1 2" key="1">
    <citation type="submission" date="2015-01" db="EMBL/GenBank/DDBJ databases">
        <title>Evolution of Trichinella species and genotypes.</title>
        <authorList>
            <person name="Korhonen P.K."/>
            <person name="Edoardo P."/>
            <person name="Giuseppe L.R."/>
            <person name="Gasser R.B."/>
        </authorList>
    </citation>
    <scope>NUCLEOTIDE SEQUENCE [LARGE SCALE GENOMIC DNA]</scope>
    <source>
        <strain evidence="1">ISS141</strain>
    </source>
</reference>
<evidence type="ECO:0000313" key="2">
    <source>
        <dbReference type="Proteomes" id="UP000054815"/>
    </source>
</evidence>
<gene>
    <name evidence="1" type="ORF">T4E_10549</name>
</gene>
<evidence type="ECO:0000313" key="1">
    <source>
        <dbReference type="EMBL" id="KRX91487.1"/>
    </source>
</evidence>
<organism evidence="1 2">
    <name type="scientific">Trichinella pseudospiralis</name>
    <name type="common">Parasitic roundworm</name>
    <dbReference type="NCBI Taxonomy" id="6337"/>
    <lineage>
        <taxon>Eukaryota</taxon>
        <taxon>Metazoa</taxon>
        <taxon>Ecdysozoa</taxon>
        <taxon>Nematoda</taxon>
        <taxon>Enoplea</taxon>
        <taxon>Dorylaimia</taxon>
        <taxon>Trichinellida</taxon>
        <taxon>Trichinellidae</taxon>
        <taxon>Trichinella</taxon>
    </lineage>
</organism>